<evidence type="ECO:0000259" key="3">
    <source>
        <dbReference type="PROSITE" id="PS51186"/>
    </source>
</evidence>
<evidence type="ECO:0000313" key="4">
    <source>
        <dbReference type="EMBL" id="CAD8133209.1"/>
    </source>
</evidence>
<dbReference type="InterPro" id="IPR051556">
    <property type="entry name" value="N-term/lysine_N-AcTrnsfr"/>
</dbReference>
<reference evidence="4" key="1">
    <citation type="submission" date="2021-01" db="EMBL/GenBank/DDBJ databases">
        <authorList>
            <consortium name="Genoscope - CEA"/>
            <person name="William W."/>
        </authorList>
    </citation>
    <scope>NUCLEOTIDE SEQUENCE</scope>
</reference>
<dbReference type="InterPro" id="IPR000182">
    <property type="entry name" value="GNAT_dom"/>
</dbReference>
<dbReference type="Pfam" id="PF00583">
    <property type="entry name" value="Acetyltransf_1"/>
    <property type="match status" value="1"/>
</dbReference>
<protein>
    <recommendedName>
        <fullName evidence="3">N-acetyltransferase domain-containing protein</fullName>
    </recommendedName>
</protein>
<organism evidence="4 5">
    <name type="scientific">Paramecium octaurelia</name>
    <dbReference type="NCBI Taxonomy" id="43137"/>
    <lineage>
        <taxon>Eukaryota</taxon>
        <taxon>Sar</taxon>
        <taxon>Alveolata</taxon>
        <taxon>Ciliophora</taxon>
        <taxon>Intramacronucleata</taxon>
        <taxon>Oligohymenophorea</taxon>
        <taxon>Peniculida</taxon>
        <taxon>Parameciidae</taxon>
        <taxon>Paramecium</taxon>
    </lineage>
</organism>
<sequence>MEQKPKLTFGEINSKNLELFKIITQKTLPVTYSDNFYHRILTYQDFSALGYYNDIAVGAITARIEDQDNVKTAYIMTFGVLDTYRRLGFGSQLLNELINRIKSYKEIRRIYLHMWSNNDVGFQFYSSHGFEKTKFMRNYYTDIEPPHCYILTKRLYPDEDPPIQYVEQDAITEQTQREE</sequence>
<dbReference type="Proteomes" id="UP000683925">
    <property type="component" value="Unassembled WGS sequence"/>
</dbReference>
<dbReference type="GO" id="GO:0007064">
    <property type="term" value="P:mitotic sister chromatid cohesion"/>
    <property type="evidence" value="ECO:0007669"/>
    <property type="project" value="TreeGrafter"/>
</dbReference>
<keyword evidence="1" id="KW-0808">Transferase</keyword>
<evidence type="ECO:0000256" key="1">
    <source>
        <dbReference type="ARBA" id="ARBA00022679"/>
    </source>
</evidence>
<dbReference type="GO" id="GO:0008080">
    <property type="term" value="F:N-acetyltransferase activity"/>
    <property type="evidence" value="ECO:0007669"/>
    <property type="project" value="TreeGrafter"/>
</dbReference>
<keyword evidence="5" id="KW-1185">Reference proteome</keyword>
<dbReference type="PANTHER" id="PTHR42919:SF8">
    <property type="entry name" value="N-ALPHA-ACETYLTRANSFERASE 50"/>
    <property type="match status" value="1"/>
</dbReference>
<feature type="domain" description="N-acetyltransferase" evidence="3">
    <location>
        <begin position="7"/>
        <end position="156"/>
    </location>
</feature>
<comment type="caution">
    <text evidence="4">The sequence shown here is derived from an EMBL/GenBank/DDBJ whole genome shotgun (WGS) entry which is preliminary data.</text>
</comment>
<dbReference type="PANTHER" id="PTHR42919">
    <property type="entry name" value="N-ALPHA-ACETYLTRANSFERASE"/>
    <property type="match status" value="1"/>
</dbReference>
<evidence type="ECO:0000313" key="5">
    <source>
        <dbReference type="Proteomes" id="UP000683925"/>
    </source>
</evidence>
<accession>A0A8S1S2Q9</accession>
<dbReference type="CDD" id="cd04301">
    <property type="entry name" value="NAT_SF"/>
    <property type="match status" value="1"/>
</dbReference>
<name>A0A8S1S2Q9_PAROT</name>
<gene>
    <name evidence="4" type="ORF">POCTA_138.1.T0040341</name>
</gene>
<dbReference type="FunFam" id="3.40.630.30:FF:000006">
    <property type="entry name" value="Putative n-alpha-acetyltransferase 50"/>
    <property type="match status" value="1"/>
</dbReference>
<proteinExistence type="predicted"/>
<evidence type="ECO:0000256" key="2">
    <source>
        <dbReference type="ARBA" id="ARBA00023315"/>
    </source>
</evidence>
<dbReference type="OrthoDB" id="47374at2759"/>
<dbReference type="AlphaFoldDB" id="A0A8S1S2Q9"/>
<dbReference type="PROSITE" id="PS51186">
    <property type="entry name" value="GNAT"/>
    <property type="match status" value="1"/>
</dbReference>
<dbReference type="OMA" id="YHRILTY"/>
<dbReference type="GO" id="GO:0031415">
    <property type="term" value="C:NatA complex"/>
    <property type="evidence" value="ECO:0007669"/>
    <property type="project" value="TreeGrafter"/>
</dbReference>
<keyword evidence="2" id="KW-0012">Acyltransferase</keyword>
<dbReference type="EMBL" id="CAJJDP010000003">
    <property type="protein sequence ID" value="CAD8133209.1"/>
    <property type="molecule type" value="Genomic_DNA"/>
</dbReference>